<keyword evidence="5" id="KW-1185">Reference proteome</keyword>
<keyword evidence="1" id="KW-0472">Membrane</keyword>
<evidence type="ECO:0000256" key="1">
    <source>
        <dbReference type="SAM" id="Phobius"/>
    </source>
</evidence>
<dbReference type="PANTHER" id="PTHR47520:SF8">
    <property type="entry name" value="CX DOMAIN-CONTAINING PROTEIN"/>
    <property type="match status" value="1"/>
</dbReference>
<protein>
    <recommendedName>
        <fullName evidence="6">CX domain-containing protein</fullName>
    </recommendedName>
</protein>
<dbReference type="PANTHER" id="PTHR47520">
    <property type="entry name" value="CX DOMAIN-CONTAINING PROTEIN-RELATED"/>
    <property type="match status" value="1"/>
</dbReference>
<gene>
    <name evidence="3" type="ORF">Tcan_05347</name>
    <name evidence="4" type="ORF">TCNE_LOCUS16014</name>
</gene>
<feature type="signal peptide" evidence="2">
    <location>
        <begin position="1"/>
        <end position="23"/>
    </location>
</feature>
<dbReference type="OMA" id="WCCGAEC"/>
<feature type="chain" id="PRO_5010412504" description="CX domain-containing protein" evidence="2">
    <location>
        <begin position="24"/>
        <end position="212"/>
    </location>
</feature>
<dbReference type="OrthoDB" id="5773322at2759"/>
<reference evidence="3 5" key="1">
    <citation type="submission" date="2014-11" db="EMBL/GenBank/DDBJ databases">
        <title>Genetic blueprint of the zoonotic pathogen Toxocara canis.</title>
        <authorList>
            <person name="Zhu X.-Q."/>
            <person name="Korhonen P.K."/>
            <person name="Cai H."/>
            <person name="Young N.D."/>
            <person name="Nejsum P."/>
            <person name="von Samson-Himmelstjerna G."/>
            <person name="Boag P.R."/>
            <person name="Tan P."/>
            <person name="Li Q."/>
            <person name="Min J."/>
            <person name="Yang Y."/>
            <person name="Wang X."/>
            <person name="Fang X."/>
            <person name="Hall R.S."/>
            <person name="Hofmann A."/>
            <person name="Sternberg P.W."/>
            <person name="Jex A.R."/>
            <person name="Gasser R.B."/>
        </authorList>
    </citation>
    <scope>NUCLEOTIDE SEQUENCE [LARGE SCALE GENOMIC DNA]</scope>
    <source>
        <strain evidence="3">PN_DK_2014</strain>
    </source>
</reference>
<sequence length="212" mass="23969">MMNIFFTVFPPLFVVGGFSNAECSPMPFYASSGGSFLYMSNFSKEASFTKFRNALVTLNETEQRGRVQVLPTAGEPFKYFGVEYYISESSYMSNERKIKWNKHCKINLNETNLLNDIFLSDETSPVETLIWSCPAHGWCCGIECCQPYFKTPWAVIGPDAIAVVFGVFVFIVCLGLMEVIARLKAVLQKENDNRKSDELTDDSIPSDYCDKN</sequence>
<keyword evidence="1" id="KW-0812">Transmembrane</keyword>
<keyword evidence="1" id="KW-1133">Transmembrane helix</keyword>
<dbReference type="EMBL" id="JPKZ01000439">
    <property type="protein sequence ID" value="KHN87326.1"/>
    <property type="molecule type" value="Genomic_DNA"/>
</dbReference>
<evidence type="ECO:0008006" key="6">
    <source>
        <dbReference type="Google" id="ProtNLM"/>
    </source>
</evidence>
<name>A0A0B2VUX3_TOXCA</name>
<feature type="transmembrane region" description="Helical" evidence="1">
    <location>
        <begin position="160"/>
        <end position="181"/>
    </location>
</feature>
<reference evidence="4" key="2">
    <citation type="submission" date="2018-11" db="EMBL/GenBank/DDBJ databases">
        <authorList>
            <consortium name="Pathogen Informatics"/>
        </authorList>
    </citation>
    <scope>NUCLEOTIDE SEQUENCE [LARGE SCALE GENOMIC DNA]</scope>
</reference>
<evidence type="ECO:0000256" key="2">
    <source>
        <dbReference type="SAM" id="SignalP"/>
    </source>
</evidence>
<accession>A0A0B2VUX3</accession>
<evidence type="ECO:0000313" key="5">
    <source>
        <dbReference type="Proteomes" id="UP000031036"/>
    </source>
</evidence>
<organism evidence="3 5">
    <name type="scientific">Toxocara canis</name>
    <name type="common">Canine roundworm</name>
    <dbReference type="NCBI Taxonomy" id="6265"/>
    <lineage>
        <taxon>Eukaryota</taxon>
        <taxon>Metazoa</taxon>
        <taxon>Ecdysozoa</taxon>
        <taxon>Nematoda</taxon>
        <taxon>Chromadorea</taxon>
        <taxon>Rhabditida</taxon>
        <taxon>Spirurina</taxon>
        <taxon>Ascaridomorpha</taxon>
        <taxon>Ascaridoidea</taxon>
        <taxon>Toxocaridae</taxon>
        <taxon>Toxocara</taxon>
    </lineage>
</organism>
<evidence type="ECO:0000313" key="4">
    <source>
        <dbReference type="EMBL" id="VDM47335.1"/>
    </source>
</evidence>
<dbReference type="AlphaFoldDB" id="A0A0B2VUX3"/>
<evidence type="ECO:0000313" key="3">
    <source>
        <dbReference type="EMBL" id="KHN87326.1"/>
    </source>
</evidence>
<dbReference type="EMBL" id="UYWY01023267">
    <property type="protein sequence ID" value="VDM47335.1"/>
    <property type="molecule type" value="Genomic_DNA"/>
</dbReference>
<proteinExistence type="predicted"/>
<keyword evidence="2" id="KW-0732">Signal</keyword>
<dbReference type="Proteomes" id="UP000031036">
    <property type="component" value="Unassembled WGS sequence"/>
</dbReference>